<accession>A0A8C4VUN6</accession>
<evidence type="ECO:0000313" key="2">
    <source>
        <dbReference type="Ensembl" id="ENSGEVP00005006911.1"/>
    </source>
</evidence>
<dbReference type="Proteomes" id="UP000694390">
    <property type="component" value="Chromosome 10"/>
</dbReference>
<protein>
    <submittedName>
        <fullName evidence="2">Uncharacterized protein</fullName>
    </submittedName>
</protein>
<dbReference type="OrthoDB" id="9983138at2759"/>
<dbReference type="Ensembl" id="ENSGEVT00005007232.1">
    <property type="protein sequence ID" value="ENSGEVP00005006911.1"/>
    <property type="gene ID" value="ENSGEVG00005004943.1"/>
</dbReference>
<name>A0A8C4VUN6_9SAUR</name>
<reference evidence="2" key="1">
    <citation type="submission" date="2019-06" db="EMBL/GenBank/DDBJ databases">
        <title>G10K-VGP Goodes thornscrub tortoise genome, primary haplotype.</title>
        <authorList>
            <person name="Murphy B."/>
            <person name="Edwards T."/>
            <person name="Rhie A."/>
            <person name="Koren S."/>
            <person name="Phillippy A."/>
            <person name="Fedrigo O."/>
            <person name="Haase B."/>
            <person name="Mountcastle J."/>
            <person name="Lewin H."/>
            <person name="Damas J."/>
            <person name="Howe K."/>
            <person name="Formenti G."/>
            <person name="Myers G."/>
            <person name="Durbin R."/>
            <person name="Jarvis E.D."/>
        </authorList>
    </citation>
    <scope>NUCLEOTIDE SEQUENCE [LARGE SCALE GENOMIC DNA]</scope>
</reference>
<proteinExistence type="predicted"/>
<keyword evidence="3" id="KW-1185">Reference proteome</keyword>
<dbReference type="AlphaFoldDB" id="A0A8C4VUN6"/>
<evidence type="ECO:0000256" key="1">
    <source>
        <dbReference type="SAM" id="MobiDB-lite"/>
    </source>
</evidence>
<reference evidence="2" key="3">
    <citation type="submission" date="2025-09" db="UniProtKB">
        <authorList>
            <consortium name="Ensembl"/>
        </authorList>
    </citation>
    <scope>IDENTIFICATION</scope>
</reference>
<organism evidence="2 3">
    <name type="scientific">Gopherus evgoodei</name>
    <name type="common">Goodes thornscrub tortoise</name>
    <dbReference type="NCBI Taxonomy" id="1825980"/>
    <lineage>
        <taxon>Eukaryota</taxon>
        <taxon>Metazoa</taxon>
        <taxon>Chordata</taxon>
        <taxon>Craniata</taxon>
        <taxon>Vertebrata</taxon>
        <taxon>Euteleostomi</taxon>
        <taxon>Archelosauria</taxon>
        <taxon>Testudinata</taxon>
        <taxon>Testudines</taxon>
        <taxon>Cryptodira</taxon>
        <taxon>Durocryptodira</taxon>
        <taxon>Testudinoidea</taxon>
        <taxon>Testudinidae</taxon>
        <taxon>Gopherus</taxon>
    </lineage>
</organism>
<sequence>MYTITRGPSKLATQRRTGKGEAKWEAASLWWEQARQRGAPVSVQRGQEDLLPLPRCCSSELSPRPARLRALLKHHVAFGRESPVPCCLPL</sequence>
<reference evidence="2" key="2">
    <citation type="submission" date="2025-08" db="UniProtKB">
        <authorList>
            <consortium name="Ensembl"/>
        </authorList>
    </citation>
    <scope>IDENTIFICATION</scope>
</reference>
<feature type="region of interest" description="Disordered" evidence="1">
    <location>
        <begin position="1"/>
        <end position="21"/>
    </location>
</feature>
<evidence type="ECO:0000313" key="3">
    <source>
        <dbReference type="Proteomes" id="UP000694390"/>
    </source>
</evidence>